<name>A0A1J5SVB9_9ZZZZ</name>
<organism evidence="2">
    <name type="scientific">mine drainage metagenome</name>
    <dbReference type="NCBI Taxonomy" id="410659"/>
    <lineage>
        <taxon>unclassified sequences</taxon>
        <taxon>metagenomes</taxon>
        <taxon>ecological metagenomes</taxon>
    </lineage>
</organism>
<keyword evidence="2" id="KW-0808">Transferase</keyword>
<reference evidence="2" key="1">
    <citation type="submission" date="2016-10" db="EMBL/GenBank/DDBJ databases">
        <title>Sequence of Gallionella enrichment culture.</title>
        <authorList>
            <person name="Poehlein A."/>
            <person name="Muehling M."/>
            <person name="Daniel R."/>
        </authorList>
    </citation>
    <scope>NUCLEOTIDE SEQUENCE</scope>
</reference>
<keyword evidence="2" id="KW-0418">Kinase</keyword>
<proteinExistence type="predicted"/>
<dbReference type="EMBL" id="MLJW01000034">
    <property type="protein sequence ID" value="OIR08008.1"/>
    <property type="molecule type" value="Genomic_DNA"/>
</dbReference>
<evidence type="ECO:0000259" key="1">
    <source>
        <dbReference type="Pfam" id="PF07475"/>
    </source>
</evidence>
<feature type="domain" description="HPr kinase/phosphorylase C-terminal" evidence="1">
    <location>
        <begin position="10"/>
        <end position="84"/>
    </location>
</feature>
<dbReference type="Gene3D" id="3.40.50.300">
    <property type="entry name" value="P-loop containing nucleotide triphosphate hydrolases"/>
    <property type="match status" value="1"/>
</dbReference>
<dbReference type="InterPro" id="IPR027417">
    <property type="entry name" value="P-loop_NTPase"/>
</dbReference>
<dbReference type="PANTHER" id="PTHR30305:SF1">
    <property type="entry name" value="HPR KINASE_PHOSPHORYLASE"/>
    <property type="match status" value="1"/>
</dbReference>
<gene>
    <name evidence="2" type="primary">hprK_3</name>
    <name evidence="2" type="ORF">GALL_98710</name>
</gene>
<comment type="caution">
    <text evidence="2">The sequence shown here is derived from an EMBL/GenBank/DDBJ whole genome shotgun (WGS) entry which is preliminary data.</text>
</comment>
<dbReference type="CDD" id="cd01918">
    <property type="entry name" value="HprK_C"/>
    <property type="match status" value="1"/>
</dbReference>
<sequence>MARPKAPAMTLIHGSSVMVAGAGVLIRGPSGGGKSDLALRLIDQGALLVADDQTRLTRREDGLRMSCPAAIAGLLEVRGLGIVRLPYRAAAPLRLVVDLVPEAEIERLPDPEPVALLGLALPRLRLCPWQASAPAKVRLAVGVATGLIMPLS</sequence>
<dbReference type="GO" id="GO:0000155">
    <property type="term" value="F:phosphorelay sensor kinase activity"/>
    <property type="evidence" value="ECO:0007669"/>
    <property type="project" value="InterPro"/>
</dbReference>
<protein>
    <submittedName>
        <fullName evidence="2">HPr kinase/phosphorylase</fullName>
        <ecNumber evidence="2">2.7.11.-</ecNumber>
        <ecNumber evidence="2">2.7.4.-</ecNumber>
    </submittedName>
</protein>
<evidence type="ECO:0000313" key="2">
    <source>
        <dbReference type="EMBL" id="OIR08008.1"/>
    </source>
</evidence>
<dbReference type="AlphaFoldDB" id="A0A1J5SVB9"/>
<dbReference type="EC" id="2.7.11.-" evidence="2"/>
<dbReference type="InterPro" id="IPR011104">
    <property type="entry name" value="Hpr_kin/Pase_C"/>
</dbReference>
<dbReference type="PANTHER" id="PTHR30305">
    <property type="entry name" value="PROTEIN YJDM-RELATED"/>
    <property type="match status" value="1"/>
</dbReference>
<dbReference type="GO" id="GO:0006109">
    <property type="term" value="P:regulation of carbohydrate metabolic process"/>
    <property type="evidence" value="ECO:0007669"/>
    <property type="project" value="InterPro"/>
</dbReference>
<dbReference type="GO" id="GO:0005524">
    <property type="term" value="F:ATP binding"/>
    <property type="evidence" value="ECO:0007669"/>
    <property type="project" value="InterPro"/>
</dbReference>
<dbReference type="EC" id="2.7.4.-" evidence="2"/>
<accession>A0A1J5SVB9</accession>
<dbReference type="SUPFAM" id="SSF53795">
    <property type="entry name" value="PEP carboxykinase-like"/>
    <property type="match status" value="1"/>
</dbReference>
<dbReference type="Pfam" id="PF07475">
    <property type="entry name" value="Hpr_kinase_C"/>
    <property type="match status" value="1"/>
</dbReference>